<dbReference type="AlphaFoldDB" id="A0A6H1ZPB1"/>
<dbReference type="EMBL" id="MT141492">
    <property type="protein sequence ID" value="QJA63219.1"/>
    <property type="molecule type" value="Genomic_DNA"/>
</dbReference>
<dbReference type="EMBL" id="MT142527">
    <property type="protein sequence ID" value="QJA84306.1"/>
    <property type="molecule type" value="Genomic_DNA"/>
</dbReference>
<proteinExistence type="predicted"/>
<protein>
    <submittedName>
        <fullName evidence="1">Putative structural protein</fullName>
    </submittedName>
</protein>
<reference evidence="1" key="1">
    <citation type="submission" date="2020-03" db="EMBL/GenBank/DDBJ databases">
        <title>The deep terrestrial virosphere.</title>
        <authorList>
            <person name="Holmfeldt K."/>
            <person name="Nilsson E."/>
            <person name="Simone D."/>
            <person name="Lopez-Fernandez M."/>
            <person name="Wu X."/>
            <person name="de Brujin I."/>
            <person name="Lundin D."/>
            <person name="Andersson A."/>
            <person name="Bertilsson S."/>
            <person name="Dopson M."/>
        </authorList>
    </citation>
    <scope>NUCLEOTIDE SEQUENCE</scope>
    <source>
        <strain evidence="3">MM415A00210</strain>
        <strain evidence="2">MM415B00644</strain>
        <strain evidence="1">TM448A01239</strain>
    </source>
</reference>
<evidence type="ECO:0000313" key="2">
    <source>
        <dbReference type="EMBL" id="QJA63219.1"/>
    </source>
</evidence>
<evidence type="ECO:0000313" key="1">
    <source>
        <dbReference type="EMBL" id="QJA49147.1"/>
    </source>
</evidence>
<organism evidence="1">
    <name type="scientific">viral metagenome</name>
    <dbReference type="NCBI Taxonomy" id="1070528"/>
    <lineage>
        <taxon>unclassified sequences</taxon>
        <taxon>metagenomes</taxon>
        <taxon>organismal metagenomes</taxon>
    </lineage>
</organism>
<dbReference type="EMBL" id="MT144120">
    <property type="protein sequence ID" value="QJA49147.1"/>
    <property type="molecule type" value="Genomic_DNA"/>
</dbReference>
<evidence type="ECO:0000313" key="3">
    <source>
        <dbReference type="EMBL" id="QJA84306.1"/>
    </source>
</evidence>
<sequence length="330" mass="36937">MPGLRNDQVALYLKDMYKAEREGYREIETKYDKVFKVKTGVKGAGDKVTQILGAGRLTRHLTEGQQIVFKSPVEGWPFLVKYHTFSDGIALSKEAVEDTVKLGNLIKELANTWGKQVRIEKETFGARIFNEGGNLSGDWIFNGTHAGNTDSSGDLMYDGKPLFNLTGSKRATKGVAAASGYYNSVAGLTVTPANFETLYILHTSTNNIDERGSIVQNPCDTFLCRPGADRFLAERILDTSRGMPGGELNDKNPYYKMLSIIDWDYLEAAEAAHFIGKKQSENFQFHERQMSEIRFFRDETNLGYKASINIRIGILLKNWRDWTRGGGTSA</sequence>
<name>A0A6H1ZPB1_9ZZZZ</name>
<accession>A0A6H1ZPB1</accession>
<gene>
    <name evidence="3" type="ORF">MM415A00210_0031</name>
    <name evidence="2" type="ORF">MM415B00644_0044</name>
    <name evidence="1" type="ORF">TM448A01239_0007</name>
</gene>